<organism evidence="1 2">
    <name type="scientific">Colletotrichum cuscutae</name>
    <dbReference type="NCBI Taxonomy" id="1209917"/>
    <lineage>
        <taxon>Eukaryota</taxon>
        <taxon>Fungi</taxon>
        <taxon>Dikarya</taxon>
        <taxon>Ascomycota</taxon>
        <taxon>Pezizomycotina</taxon>
        <taxon>Sordariomycetes</taxon>
        <taxon>Hypocreomycetidae</taxon>
        <taxon>Glomerellales</taxon>
        <taxon>Glomerellaceae</taxon>
        <taxon>Colletotrichum</taxon>
        <taxon>Colletotrichum acutatum species complex</taxon>
    </lineage>
</organism>
<accession>A0AAI9UV58</accession>
<evidence type="ECO:0000313" key="1">
    <source>
        <dbReference type="EMBL" id="KAK1465315.1"/>
    </source>
</evidence>
<dbReference type="AlphaFoldDB" id="A0AAI9UV58"/>
<name>A0AAI9UV58_9PEZI</name>
<reference evidence="1" key="1">
    <citation type="submission" date="2016-11" db="EMBL/GenBank/DDBJ databases">
        <title>The genome sequence of Colletotrichum cuscutae.</title>
        <authorList>
            <person name="Baroncelli R."/>
        </authorList>
    </citation>
    <scope>NUCLEOTIDE SEQUENCE</scope>
    <source>
        <strain evidence="1">IMI 304802</strain>
    </source>
</reference>
<sequence length="108" mass="12326">MVSDLRNSKTWMTELQVCMYTLLSVLLLPSNLATRSYETWTPVRFLGMPGLRTCESTLVQNEDIITPTSLSPIFSSVSFIRYMSCCMAVPTRHHSFPCWIDVLSFPAR</sequence>
<protein>
    <submittedName>
        <fullName evidence="1">Uncharacterized protein</fullName>
    </submittedName>
</protein>
<dbReference type="Proteomes" id="UP001239213">
    <property type="component" value="Unassembled WGS sequence"/>
</dbReference>
<dbReference type="EMBL" id="MPDP01000263">
    <property type="protein sequence ID" value="KAK1465315.1"/>
    <property type="molecule type" value="Genomic_DNA"/>
</dbReference>
<proteinExistence type="predicted"/>
<gene>
    <name evidence="1" type="ORF">CCUS01_07721</name>
</gene>
<keyword evidence="2" id="KW-1185">Reference proteome</keyword>
<comment type="caution">
    <text evidence="1">The sequence shown here is derived from an EMBL/GenBank/DDBJ whole genome shotgun (WGS) entry which is preliminary data.</text>
</comment>
<evidence type="ECO:0000313" key="2">
    <source>
        <dbReference type="Proteomes" id="UP001239213"/>
    </source>
</evidence>